<feature type="compositionally biased region" description="Low complexity" evidence="1">
    <location>
        <begin position="70"/>
        <end position="85"/>
    </location>
</feature>
<keyword evidence="3" id="KW-1185">Reference proteome</keyword>
<proteinExistence type="predicted"/>
<evidence type="ECO:0000313" key="2">
    <source>
        <dbReference type="EMBL" id="VEL29061.1"/>
    </source>
</evidence>
<protein>
    <submittedName>
        <fullName evidence="2">Uncharacterized protein</fullName>
    </submittedName>
</protein>
<reference evidence="2" key="1">
    <citation type="submission" date="2018-11" db="EMBL/GenBank/DDBJ databases">
        <authorList>
            <consortium name="Pathogen Informatics"/>
        </authorList>
    </citation>
    <scope>NUCLEOTIDE SEQUENCE</scope>
</reference>
<gene>
    <name evidence="2" type="ORF">PXEA_LOCUS22501</name>
</gene>
<dbReference type="AlphaFoldDB" id="A0A3S5AUV5"/>
<comment type="caution">
    <text evidence="2">The sequence shown here is derived from an EMBL/GenBank/DDBJ whole genome shotgun (WGS) entry which is preliminary data.</text>
</comment>
<dbReference type="EMBL" id="CAAALY010099962">
    <property type="protein sequence ID" value="VEL29061.1"/>
    <property type="molecule type" value="Genomic_DNA"/>
</dbReference>
<sequence length="113" mass="12353">MDESTQSVIYSAEKIDVRDSLPLDIANDKGCIDEANSNLSRSNKHKSNQGLRVRLLRSSTDNTSFKLLGSNDSPSSSASFSPSQPDTQTCVTTPETKKDQLSVGSIIFFLYFA</sequence>
<evidence type="ECO:0000313" key="3">
    <source>
        <dbReference type="Proteomes" id="UP000784294"/>
    </source>
</evidence>
<organism evidence="2 3">
    <name type="scientific">Protopolystoma xenopodis</name>
    <dbReference type="NCBI Taxonomy" id="117903"/>
    <lineage>
        <taxon>Eukaryota</taxon>
        <taxon>Metazoa</taxon>
        <taxon>Spiralia</taxon>
        <taxon>Lophotrochozoa</taxon>
        <taxon>Platyhelminthes</taxon>
        <taxon>Monogenea</taxon>
        <taxon>Polyopisthocotylea</taxon>
        <taxon>Polystomatidea</taxon>
        <taxon>Polystomatidae</taxon>
        <taxon>Protopolystoma</taxon>
    </lineage>
</organism>
<dbReference type="Proteomes" id="UP000784294">
    <property type="component" value="Unassembled WGS sequence"/>
</dbReference>
<evidence type="ECO:0000256" key="1">
    <source>
        <dbReference type="SAM" id="MobiDB-lite"/>
    </source>
</evidence>
<accession>A0A3S5AUV5</accession>
<name>A0A3S5AUV5_9PLAT</name>
<feature type="region of interest" description="Disordered" evidence="1">
    <location>
        <begin position="66"/>
        <end position="95"/>
    </location>
</feature>